<feature type="compositionally biased region" description="Polar residues" evidence="1">
    <location>
        <begin position="159"/>
        <end position="168"/>
    </location>
</feature>
<evidence type="ECO:0000256" key="1">
    <source>
        <dbReference type="SAM" id="MobiDB-lite"/>
    </source>
</evidence>
<dbReference type="AlphaFoldDB" id="A0A9P0MQ13"/>
<evidence type="ECO:0000313" key="3">
    <source>
        <dbReference type="Proteomes" id="UP001152798"/>
    </source>
</evidence>
<feature type="region of interest" description="Disordered" evidence="1">
    <location>
        <begin position="477"/>
        <end position="505"/>
    </location>
</feature>
<feature type="compositionally biased region" description="Basic and acidic residues" evidence="1">
    <location>
        <begin position="483"/>
        <end position="492"/>
    </location>
</feature>
<dbReference type="Proteomes" id="UP001152798">
    <property type="component" value="Chromosome 4"/>
</dbReference>
<organism evidence="2 3">
    <name type="scientific">Nezara viridula</name>
    <name type="common">Southern green stink bug</name>
    <name type="synonym">Cimex viridulus</name>
    <dbReference type="NCBI Taxonomy" id="85310"/>
    <lineage>
        <taxon>Eukaryota</taxon>
        <taxon>Metazoa</taxon>
        <taxon>Ecdysozoa</taxon>
        <taxon>Arthropoda</taxon>
        <taxon>Hexapoda</taxon>
        <taxon>Insecta</taxon>
        <taxon>Pterygota</taxon>
        <taxon>Neoptera</taxon>
        <taxon>Paraneoptera</taxon>
        <taxon>Hemiptera</taxon>
        <taxon>Heteroptera</taxon>
        <taxon>Panheteroptera</taxon>
        <taxon>Pentatomomorpha</taxon>
        <taxon>Pentatomoidea</taxon>
        <taxon>Pentatomidae</taxon>
        <taxon>Pentatominae</taxon>
        <taxon>Nezara</taxon>
    </lineage>
</organism>
<evidence type="ECO:0000313" key="2">
    <source>
        <dbReference type="EMBL" id="CAH1400540.1"/>
    </source>
</evidence>
<feature type="compositionally biased region" description="Acidic residues" evidence="1">
    <location>
        <begin position="493"/>
        <end position="502"/>
    </location>
</feature>
<protein>
    <submittedName>
        <fullName evidence="2">Uncharacterized protein</fullName>
    </submittedName>
</protein>
<dbReference type="EMBL" id="OV725080">
    <property type="protein sequence ID" value="CAH1400540.1"/>
    <property type="molecule type" value="Genomic_DNA"/>
</dbReference>
<name>A0A9P0MQ13_NEZVI</name>
<reference evidence="2" key="1">
    <citation type="submission" date="2022-01" db="EMBL/GenBank/DDBJ databases">
        <authorList>
            <person name="King R."/>
        </authorList>
    </citation>
    <scope>NUCLEOTIDE SEQUENCE</scope>
</reference>
<accession>A0A9P0MQ13</accession>
<gene>
    <name evidence="2" type="ORF">NEZAVI_LOCUS9757</name>
</gene>
<feature type="region of interest" description="Disordered" evidence="1">
    <location>
        <begin position="763"/>
        <end position="790"/>
    </location>
</feature>
<sequence length="1177" mass="132011">MENVICTVVQEKTAEEFISVLNKYGVCIDYSNDYERSKAIQGIFVGVINKVYDVIWKGEGGHSEHDTLFMSVKSLISSRRESQPFRVGFVGKIVSQLVEINLKEGDAIGILKPKFFYALDIPTLCAGLENVVTWIAKDLKNSEVIEDVAKSSDENEYFQSLKKQNNGSDNKRKRIPFLDEDSETHSIGNSSTSGTLGHDIQMFRSRPVELKKPPEVSKNNKLVPDSTTRTLVRKYQNNRCIEKENPPENILAENLVSQNTANVGSAVDISCRNEIQSNLICNLDSAVKSVHNDLCRSCHNVGNNTCGMHSHATSYKTKCCSSRVNFCNCHTIPANHFKENSCSCNCRSSCACFNNQHCSCIRNSCCGHNAVPQCMHWNSSHSCHTDNSSCNRHVDQHCRPMNSCCRPCHSQINQCCSLPCQNGCVKSKCFHKQTNLDKACASCCNKPIAAPIHYHNSCCCNREKIKTSANIRTSNCCASRNESNSKHPKPDDSNEEMSIELSEDSHKISRTKEWIHNLVKDPPHLLPDIEHSENLGTSTQNPSLESRESILEAGGISSKQGQSHLVSSNPIDCVTKQVPLKHVVKKKKLFCPLDMSSVISAKSVYCNSTIIEESTPFDSDNHTGTPQDTGLSSDKNQDKNITKNINLSQSNNIGLDVILTDPSSVNEANNSKECVGEKLYPETNTQESLITNQLQNKETYGENRNSSEEQFPELRIETPIISQTYVESQIEGNRKDISNKINQNESDMADHDGVSCLKDNVNFNQQSKEPADREEVNSHIGESNKESSFKKVSNLHEIECDGRNDTSKTENFKVSDLHEIDCDGKSGTSKNENFKSIENNEVIIVINNKNKDNSSTKSLALQDHSKSKDLSKSKEIDSRMDFTLVCDKTINKEGMKRSKESSDDTMELTCESVLVKRKKKEKFRKTRSVGSLSSGRNFNNASVCSTDSFYDARSDGILSLRSNKWCLKPIKEVCEKPNFQLNWKEMEGLSFQSGFSYDLNLFSTFIVKGAIINILPSLSEENFGNLVEGFCNEGCRTKYKYEDFKEMEPLSVLCTFCRYNYHLACPGCSKSGSERPLCLYYNFEIHLFDGENVLRVEIDHKSGVDFLGCTPHHYLKSGTMYKKINKIIFSITQDKWVTPVILNAKIEVKPKSGASILTLEGTSLRKDLTFKGKHYKL</sequence>
<dbReference type="OrthoDB" id="6622321at2759"/>
<feature type="compositionally biased region" description="Polar residues" evidence="1">
    <location>
        <begin position="614"/>
        <end position="634"/>
    </location>
</feature>
<feature type="region of interest" description="Disordered" evidence="1">
    <location>
        <begin position="159"/>
        <end position="198"/>
    </location>
</feature>
<feature type="region of interest" description="Disordered" evidence="1">
    <location>
        <begin position="853"/>
        <end position="874"/>
    </location>
</feature>
<feature type="compositionally biased region" description="Basic and acidic residues" evidence="1">
    <location>
        <begin position="769"/>
        <end position="790"/>
    </location>
</feature>
<keyword evidence="3" id="KW-1185">Reference proteome</keyword>
<proteinExistence type="predicted"/>
<feature type="compositionally biased region" description="Polar residues" evidence="1">
    <location>
        <begin position="534"/>
        <end position="544"/>
    </location>
</feature>
<feature type="compositionally biased region" description="Basic and acidic residues" evidence="1">
    <location>
        <begin position="863"/>
        <end position="874"/>
    </location>
</feature>
<feature type="compositionally biased region" description="Polar residues" evidence="1">
    <location>
        <begin position="185"/>
        <end position="195"/>
    </location>
</feature>
<feature type="region of interest" description="Disordered" evidence="1">
    <location>
        <begin position="526"/>
        <end position="545"/>
    </location>
</feature>
<feature type="region of interest" description="Disordered" evidence="1">
    <location>
        <begin position="614"/>
        <end position="638"/>
    </location>
</feature>